<name>A0A1J1J9M0_9DIPT</name>
<dbReference type="EMBL" id="CVRI01000075">
    <property type="protein sequence ID" value="CRL08746.1"/>
    <property type="molecule type" value="Genomic_DNA"/>
</dbReference>
<reference evidence="1 2" key="1">
    <citation type="submission" date="2015-04" db="EMBL/GenBank/DDBJ databases">
        <authorList>
            <person name="Syromyatnikov M.Y."/>
            <person name="Popov V.N."/>
        </authorList>
    </citation>
    <scope>NUCLEOTIDE SEQUENCE [LARGE SCALE GENOMIC DNA]</scope>
</reference>
<evidence type="ECO:0000313" key="1">
    <source>
        <dbReference type="EMBL" id="CRL08746.1"/>
    </source>
</evidence>
<dbReference type="Proteomes" id="UP000183832">
    <property type="component" value="Unassembled WGS sequence"/>
</dbReference>
<evidence type="ECO:0000313" key="2">
    <source>
        <dbReference type="Proteomes" id="UP000183832"/>
    </source>
</evidence>
<protein>
    <submittedName>
        <fullName evidence="1">CLUMA_CG021506, isoform A</fullName>
    </submittedName>
</protein>
<dbReference type="AlphaFoldDB" id="A0A1J1J9M0"/>
<keyword evidence="2" id="KW-1185">Reference proteome</keyword>
<gene>
    <name evidence="1" type="ORF">CLUMA_CG021506</name>
</gene>
<accession>A0A1J1J9M0</accession>
<organism evidence="1 2">
    <name type="scientific">Clunio marinus</name>
    <dbReference type="NCBI Taxonomy" id="568069"/>
    <lineage>
        <taxon>Eukaryota</taxon>
        <taxon>Metazoa</taxon>
        <taxon>Ecdysozoa</taxon>
        <taxon>Arthropoda</taxon>
        <taxon>Hexapoda</taxon>
        <taxon>Insecta</taxon>
        <taxon>Pterygota</taxon>
        <taxon>Neoptera</taxon>
        <taxon>Endopterygota</taxon>
        <taxon>Diptera</taxon>
        <taxon>Nematocera</taxon>
        <taxon>Chironomoidea</taxon>
        <taxon>Chironomidae</taxon>
        <taxon>Clunio</taxon>
    </lineage>
</organism>
<proteinExistence type="predicted"/>
<sequence>MHTKTTATADATDETLQNVKENTLSQRFQVYPHVHLKTGYQISSCLPCFSNKKKTLISSLMDLKSKALQKETPKNDQKIH</sequence>